<name>A0A443I2D7_BYSSP</name>
<sequence>MYLNLSKLALVALAGTSVTAAPSSISARAPPQGADVVAKAIIHATQQSQCNVINCASVIAGAACIGLDIANEDAAGAVGCVVGGAQAMCSCMDCIDFLANFLTSHNMCPG</sequence>
<gene>
    <name evidence="2" type="ORF">C8Q69DRAFT_163195</name>
</gene>
<accession>A0A443I2D7</accession>
<dbReference type="RefSeq" id="XP_028487857.1">
    <property type="nucleotide sequence ID" value="XM_028625692.1"/>
</dbReference>
<dbReference type="VEuPathDB" id="FungiDB:C8Q69DRAFT_163195"/>
<dbReference type="GeneID" id="39594969"/>
<protein>
    <recommendedName>
        <fullName evidence="4">Fungal calcium binding protein domain-containing protein</fullName>
    </recommendedName>
</protein>
<evidence type="ECO:0000313" key="2">
    <source>
        <dbReference type="EMBL" id="RWQ98212.1"/>
    </source>
</evidence>
<comment type="caution">
    <text evidence="2">The sequence shown here is derived from an EMBL/GenBank/DDBJ whole genome shotgun (WGS) entry which is preliminary data.</text>
</comment>
<reference evidence="2 3" key="1">
    <citation type="journal article" date="2018" name="Front. Microbiol.">
        <title>Genomic and genetic insights into a cosmopolitan fungus, Paecilomyces variotii (Eurotiales).</title>
        <authorList>
            <person name="Urquhart A.S."/>
            <person name="Mondo S.J."/>
            <person name="Makela M.R."/>
            <person name="Hane J.K."/>
            <person name="Wiebenga A."/>
            <person name="He G."/>
            <person name="Mihaltcheva S."/>
            <person name="Pangilinan J."/>
            <person name="Lipzen A."/>
            <person name="Barry K."/>
            <person name="de Vries R.P."/>
            <person name="Grigoriev I.V."/>
            <person name="Idnurm A."/>
        </authorList>
    </citation>
    <scope>NUCLEOTIDE SEQUENCE [LARGE SCALE GENOMIC DNA]</scope>
    <source>
        <strain evidence="2 3">CBS 101075</strain>
    </source>
</reference>
<evidence type="ECO:0000313" key="3">
    <source>
        <dbReference type="Proteomes" id="UP000283841"/>
    </source>
</evidence>
<keyword evidence="3" id="KW-1185">Reference proteome</keyword>
<feature type="chain" id="PRO_5019536284" description="Fungal calcium binding protein domain-containing protein" evidence="1">
    <location>
        <begin position="21"/>
        <end position="110"/>
    </location>
</feature>
<dbReference type="AlphaFoldDB" id="A0A443I2D7"/>
<keyword evidence="1" id="KW-0732">Signal</keyword>
<proteinExistence type="predicted"/>
<evidence type="ECO:0008006" key="4">
    <source>
        <dbReference type="Google" id="ProtNLM"/>
    </source>
</evidence>
<dbReference type="Proteomes" id="UP000283841">
    <property type="component" value="Unassembled WGS sequence"/>
</dbReference>
<evidence type="ECO:0000256" key="1">
    <source>
        <dbReference type="SAM" id="SignalP"/>
    </source>
</evidence>
<organism evidence="2 3">
    <name type="scientific">Byssochlamys spectabilis</name>
    <name type="common">Paecilomyces variotii</name>
    <dbReference type="NCBI Taxonomy" id="264951"/>
    <lineage>
        <taxon>Eukaryota</taxon>
        <taxon>Fungi</taxon>
        <taxon>Dikarya</taxon>
        <taxon>Ascomycota</taxon>
        <taxon>Pezizomycotina</taxon>
        <taxon>Eurotiomycetes</taxon>
        <taxon>Eurotiomycetidae</taxon>
        <taxon>Eurotiales</taxon>
        <taxon>Thermoascaceae</taxon>
        <taxon>Paecilomyces</taxon>
    </lineage>
</organism>
<feature type="signal peptide" evidence="1">
    <location>
        <begin position="1"/>
        <end position="20"/>
    </location>
</feature>
<dbReference type="EMBL" id="RCNU01000002">
    <property type="protein sequence ID" value="RWQ98212.1"/>
    <property type="molecule type" value="Genomic_DNA"/>
</dbReference>